<evidence type="ECO:0000313" key="2">
    <source>
        <dbReference type="Proteomes" id="UP000821865"/>
    </source>
</evidence>
<sequence>MLLATATSEGPHCPSHSSCKREHLKEKLEEVTRCHHTFTEAQKPPGEALVVLLTTACERGQRAEIIVVGDFNAHVENLDGCTDANDRLFLELAESAGLVITNLTEKCCGATTWSTWDRRSCIDYCLMTELMYGGLNNMVVD</sequence>
<accession>A0ACB8DNV2</accession>
<comment type="caution">
    <text evidence="1">The sequence shown here is derived from an EMBL/GenBank/DDBJ whole genome shotgun (WGS) entry which is preliminary data.</text>
</comment>
<organism evidence="1 2">
    <name type="scientific">Dermacentor silvarum</name>
    <name type="common">Tick</name>
    <dbReference type="NCBI Taxonomy" id="543639"/>
    <lineage>
        <taxon>Eukaryota</taxon>
        <taxon>Metazoa</taxon>
        <taxon>Ecdysozoa</taxon>
        <taxon>Arthropoda</taxon>
        <taxon>Chelicerata</taxon>
        <taxon>Arachnida</taxon>
        <taxon>Acari</taxon>
        <taxon>Parasitiformes</taxon>
        <taxon>Ixodida</taxon>
        <taxon>Ixodoidea</taxon>
        <taxon>Ixodidae</taxon>
        <taxon>Rhipicephalinae</taxon>
        <taxon>Dermacentor</taxon>
    </lineage>
</organism>
<evidence type="ECO:0000313" key="1">
    <source>
        <dbReference type="EMBL" id="KAH7974038.1"/>
    </source>
</evidence>
<keyword evidence="2" id="KW-1185">Reference proteome</keyword>
<dbReference type="Proteomes" id="UP000821865">
    <property type="component" value="Chromosome 10"/>
</dbReference>
<name>A0ACB8DNV2_DERSI</name>
<dbReference type="EMBL" id="CM023479">
    <property type="protein sequence ID" value="KAH7974038.1"/>
    <property type="molecule type" value="Genomic_DNA"/>
</dbReference>
<protein>
    <submittedName>
        <fullName evidence="1">Uncharacterized protein</fullName>
    </submittedName>
</protein>
<proteinExistence type="predicted"/>
<gene>
    <name evidence="1" type="ORF">HPB49_008739</name>
</gene>
<reference evidence="1" key="1">
    <citation type="submission" date="2020-05" db="EMBL/GenBank/DDBJ databases">
        <title>Large-scale comparative analyses of tick genomes elucidate their genetic diversity and vector capacities.</title>
        <authorList>
            <person name="Jia N."/>
            <person name="Wang J."/>
            <person name="Shi W."/>
            <person name="Du L."/>
            <person name="Sun Y."/>
            <person name="Zhan W."/>
            <person name="Jiang J."/>
            <person name="Wang Q."/>
            <person name="Zhang B."/>
            <person name="Ji P."/>
            <person name="Sakyi L.B."/>
            <person name="Cui X."/>
            <person name="Yuan T."/>
            <person name="Jiang B."/>
            <person name="Yang W."/>
            <person name="Lam T.T.-Y."/>
            <person name="Chang Q."/>
            <person name="Ding S."/>
            <person name="Wang X."/>
            <person name="Zhu J."/>
            <person name="Ruan X."/>
            <person name="Zhao L."/>
            <person name="Wei J."/>
            <person name="Que T."/>
            <person name="Du C."/>
            <person name="Cheng J."/>
            <person name="Dai P."/>
            <person name="Han X."/>
            <person name="Huang E."/>
            <person name="Gao Y."/>
            <person name="Liu J."/>
            <person name="Shao H."/>
            <person name="Ye R."/>
            <person name="Li L."/>
            <person name="Wei W."/>
            <person name="Wang X."/>
            <person name="Wang C."/>
            <person name="Yang T."/>
            <person name="Huo Q."/>
            <person name="Li W."/>
            <person name="Guo W."/>
            <person name="Chen H."/>
            <person name="Zhou L."/>
            <person name="Ni X."/>
            <person name="Tian J."/>
            <person name="Zhou Y."/>
            <person name="Sheng Y."/>
            <person name="Liu T."/>
            <person name="Pan Y."/>
            <person name="Xia L."/>
            <person name="Li J."/>
            <person name="Zhao F."/>
            <person name="Cao W."/>
        </authorList>
    </citation>
    <scope>NUCLEOTIDE SEQUENCE</scope>
    <source>
        <strain evidence="1">Dsil-2018</strain>
    </source>
</reference>